<dbReference type="InterPro" id="IPR003778">
    <property type="entry name" value="CT_A_B"/>
</dbReference>
<evidence type="ECO:0000256" key="1">
    <source>
        <dbReference type="ARBA" id="ARBA00022741"/>
    </source>
</evidence>
<proteinExistence type="predicted"/>
<dbReference type="OrthoDB" id="9768696at2"/>
<dbReference type="KEGG" id="sulj:SJPD1_2268"/>
<keyword evidence="3" id="KW-0067">ATP-binding</keyword>
<evidence type="ECO:0000256" key="3">
    <source>
        <dbReference type="ARBA" id="ARBA00022840"/>
    </source>
</evidence>
<dbReference type="SUPFAM" id="SSF50891">
    <property type="entry name" value="Cyclophilin-like"/>
    <property type="match status" value="1"/>
</dbReference>
<dbReference type="EMBL" id="CP023275">
    <property type="protein sequence ID" value="ATB70365.1"/>
    <property type="molecule type" value="Genomic_DNA"/>
</dbReference>
<dbReference type="NCBIfam" id="TIGR00724">
    <property type="entry name" value="urea_amlyse_rel"/>
    <property type="match status" value="1"/>
</dbReference>
<sequence length="309" mass="33573">MKGFLVENGGVQSCIQDAGRRGFSDIGLTQSGAMDEMAFGYANFLVGNDFNTPSIEIALGGIALKAQSEMCIAICGATMHPKLNGHTIGLWQVHQLKKGDTLSFGFASEGQFAYLAVAGGFQTPHLYGSFSTSIKEGLGGIEGRKLKTGDQLPTSGARCPMDRRKLEKQFIPHYSDEITLRLVKGYQETMFDTLSQKTFFNSVYTFKGEGDRMGYRLSGEKVLPSATGILSEPICYGAVQIPSHGEPIVLLKERQTIGGYPKIGSVIAVDCFKLTQLKTGGRVRFKEVSLAEARATTLAFYRFFGQKGV</sequence>
<dbReference type="Gene3D" id="2.40.100.10">
    <property type="entry name" value="Cyclophilin-like"/>
    <property type="match status" value="1"/>
</dbReference>
<dbReference type="GO" id="GO:0004039">
    <property type="term" value="F:allophanate hydrolase activity"/>
    <property type="evidence" value="ECO:0007669"/>
    <property type="project" value="UniProtKB-EC"/>
</dbReference>
<dbReference type="SMART" id="SM00797">
    <property type="entry name" value="AHS2"/>
    <property type="match status" value="1"/>
</dbReference>
<evidence type="ECO:0000313" key="6">
    <source>
        <dbReference type="Proteomes" id="UP000217349"/>
    </source>
</evidence>
<dbReference type="EC" id="3.5.1.54" evidence="5"/>
<organism evidence="5 6">
    <name type="scientific">Sulfurospirillum diekertiae</name>
    <dbReference type="NCBI Taxonomy" id="1854492"/>
    <lineage>
        <taxon>Bacteria</taxon>
        <taxon>Pseudomonadati</taxon>
        <taxon>Campylobacterota</taxon>
        <taxon>Epsilonproteobacteria</taxon>
        <taxon>Campylobacterales</taxon>
        <taxon>Sulfurospirillaceae</taxon>
        <taxon>Sulfurospirillum</taxon>
    </lineage>
</organism>
<dbReference type="AlphaFoldDB" id="A0A290HG40"/>
<name>A0A290HG40_9BACT</name>
<keyword evidence="1" id="KW-0547">Nucleotide-binding</keyword>
<feature type="domain" description="Carboxyltransferase" evidence="4">
    <location>
        <begin position="25"/>
        <end position="304"/>
    </location>
</feature>
<dbReference type="PANTHER" id="PTHR43309:SF4">
    <property type="entry name" value="CARBOXYLTRANSFERASE DOMAIN-CONTAINING PROTEIN"/>
    <property type="match status" value="1"/>
</dbReference>
<dbReference type="RefSeq" id="WP_096047252.1">
    <property type="nucleotide sequence ID" value="NZ_CP023275.1"/>
</dbReference>
<dbReference type="PANTHER" id="PTHR43309">
    <property type="entry name" value="5-OXOPROLINASE SUBUNIT C"/>
    <property type="match status" value="1"/>
</dbReference>
<accession>A0A290HG40</accession>
<dbReference type="Pfam" id="PF02626">
    <property type="entry name" value="CT_A_B"/>
    <property type="match status" value="1"/>
</dbReference>
<evidence type="ECO:0000313" key="5">
    <source>
        <dbReference type="EMBL" id="ATB70365.1"/>
    </source>
</evidence>
<evidence type="ECO:0000259" key="4">
    <source>
        <dbReference type="SMART" id="SM00797"/>
    </source>
</evidence>
<dbReference type="InterPro" id="IPR052708">
    <property type="entry name" value="PxpC"/>
</dbReference>
<gene>
    <name evidence="5" type="ORF">SJPD1_2268</name>
</gene>
<dbReference type="Proteomes" id="UP000217349">
    <property type="component" value="Chromosome"/>
</dbReference>
<evidence type="ECO:0000256" key="2">
    <source>
        <dbReference type="ARBA" id="ARBA00022801"/>
    </source>
</evidence>
<dbReference type="GO" id="GO:0005524">
    <property type="term" value="F:ATP binding"/>
    <property type="evidence" value="ECO:0007669"/>
    <property type="project" value="UniProtKB-KW"/>
</dbReference>
<protein>
    <submittedName>
        <fullName evidence="5">Allophanate hydrolase 2 subunit 2</fullName>
        <ecNumber evidence="5">3.5.1.54</ecNumber>
    </submittedName>
</protein>
<dbReference type="InterPro" id="IPR029000">
    <property type="entry name" value="Cyclophilin-like_dom_sf"/>
</dbReference>
<reference evidence="6" key="1">
    <citation type="submission" date="2017-09" db="EMBL/GenBank/DDBJ databases">
        <title>The complete genome of Sulfurospirillum sp. JPD-1.</title>
        <authorList>
            <person name="Goris T."/>
        </authorList>
    </citation>
    <scope>NUCLEOTIDE SEQUENCE [LARGE SCALE GENOMIC DNA]</scope>
    <source>
        <strain evidence="6">JPD-1</strain>
    </source>
</reference>
<keyword evidence="2 5" id="KW-0378">Hydrolase</keyword>